<evidence type="ECO:0000256" key="1">
    <source>
        <dbReference type="SAM" id="Phobius"/>
    </source>
</evidence>
<comment type="caution">
    <text evidence="2">The sequence shown here is derived from an EMBL/GenBank/DDBJ whole genome shotgun (WGS) entry which is preliminary data.</text>
</comment>
<organism evidence="2 3">
    <name type="scientific">Candidatus Desantisbacteria bacterium CG2_30_40_21</name>
    <dbReference type="NCBI Taxonomy" id="1817895"/>
    <lineage>
        <taxon>Bacteria</taxon>
        <taxon>Candidatus Desantisiibacteriota</taxon>
    </lineage>
</organism>
<name>A0A1J5DPS1_9BACT</name>
<gene>
    <name evidence="2" type="ORF">AUJ95_07130</name>
</gene>
<feature type="transmembrane region" description="Helical" evidence="1">
    <location>
        <begin position="36"/>
        <end position="55"/>
    </location>
</feature>
<keyword evidence="1" id="KW-0812">Transmembrane</keyword>
<keyword evidence="1" id="KW-1133">Transmembrane helix</keyword>
<keyword evidence="1" id="KW-0472">Membrane</keyword>
<sequence>MNGIVNSQQGYSESHRDNIDRIVITSVGGALLGGALFTHVGAIIGGLLGAIVGAARNDEIKKMKDNKGGIRTMNEIG</sequence>
<dbReference type="EMBL" id="MNYI01000186">
    <property type="protein sequence ID" value="OIP38140.1"/>
    <property type="molecule type" value="Genomic_DNA"/>
</dbReference>
<evidence type="ECO:0000313" key="2">
    <source>
        <dbReference type="EMBL" id="OIP38140.1"/>
    </source>
</evidence>
<dbReference type="AlphaFoldDB" id="A0A1J5DPS1"/>
<accession>A0A1J5DPS1</accession>
<protein>
    <recommendedName>
        <fullName evidence="4">Glycine zipper domain-containing protein</fullName>
    </recommendedName>
</protein>
<dbReference type="STRING" id="1817895.AUJ95_07130"/>
<proteinExistence type="predicted"/>
<evidence type="ECO:0008006" key="4">
    <source>
        <dbReference type="Google" id="ProtNLM"/>
    </source>
</evidence>
<reference evidence="2 3" key="1">
    <citation type="journal article" date="2016" name="Environ. Microbiol.">
        <title>Genomic resolution of a cold subsurface aquifer community provides metabolic insights for novel microbes adapted to high CO concentrations.</title>
        <authorList>
            <person name="Probst A.J."/>
            <person name="Castelle C.J."/>
            <person name="Singh A."/>
            <person name="Brown C.T."/>
            <person name="Anantharaman K."/>
            <person name="Sharon I."/>
            <person name="Hug L.A."/>
            <person name="Burstein D."/>
            <person name="Emerson J.B."/>
            <person name="Thomas B.C."/>
            <person name="Banfield J.F."/>
        </authorList>
    </citation>
    <scope>NUCLEOTIDE SEQUENCE [LARGE SCALE GENOMIC DNA]</scope>
    <source>
        <strain evidence="2">CG2_30_40_21</strain>
    </source>
</reference>
<evidence type="ECO:0000313" key="3">
    <source>
        <dbReference type="Proteomes" id="UP000183085"/>
    </source>
</evidence>
<dbReference type="Proteomes" id="UP000183085">
    <property type="component" value="Unassembled WGS sequence"/>
</dbReference>